<reference evidence="7" key="1">
    <citation type="submission" date="2015-07" db="EMBL/GenBank/DDBJ databases">
        <authorList>
            <person name="Noorani M."/>
        </authorList>
    </citation>
    <scope>NUCLEOTIDE SEQUENCE [LARGE SCALE GENOMIC DNA]</scope>
    <source>
        <strain evidence="7">CECT 5112</strain>
    </source>
</reference>
<sequence>MDLTDQLNNYCERLGPEFWSEPVNAITNAAFVVAALAAYLLWRRKTPDDWVALFLICVVLATGIGSFLFHTFATRWALLADVIPIVVFIHGFLLFALRRFLNLHWVISVSIVIGFFVLSPMVGEVWAPLIGSSAGYLPALLAIFVVGGFFYQHDKALAKQVLLIGILFTVSLTFRTLDGPVCSQLALGTHFLWHILNAAVLFGLLRVLILHRAG</sequence>
<keyword evidence="4 6" id="KW-1133">Transmembrane helix</keyword>
<accession>A0A0M7A536</accession>
<evidence type="ECO:0000256" key="6">
    <source>
        <dbReference type="SAM" id="Phobius"/>
    </source>
</evidence>
<keyword evidence="3" id="KW-0378">Hydrolase</keyword>
<dbReference type="AlphaFoldDB" id="A0A0M7A536"/>
<name>A0A0M7A536_9HYPH</name>
<dbReference type="GO" id="GO:0016020">
    <property type="term" value="C:membrane"/>
    <property type="evidence" value="ECO:0007669"/>
    <property type="project" value="UniProtKB-SubCell"/>
</dbReference>
<keyword evidence="8" id="KW-1185">Reference proteome</keyword>
<feature type="transmembrane region" description="Helical" evidence="6">
    <location>
        <begin position="23"/>
        <end position="42"/>
    </location>
</feature>
<organism evidence="7 8">
    <name type="scientific">Roseibium alexandrii</name>
    <dbReference type="NCBI Taxonomy" id="388408"/>
    <lineage>
        <taxon>Bacteria</taxon>
        <taxon>Pseudomonadati</taxon>
        <taxon>Pseudomonadota</taxon>
        <taxon>Alphaproteobacteria</taxon>
        <taxon>Hyphomicrobiales</taxon>
        <taxon>Stappiaceae</taxon>
        <taxon>Roseibium</taxon>
    </lineage>
</organism>
<dbReference type="Proteomes" id="UP000053235">
    <property type="component" value="Unassembled WGS sequence"/>
</dbReference>
<feature type="transmembrane region" description="Helical" evidence="6">
    <location>
        <begin position="129"/>
        <end position="150"/>
    </location>
</feature>
<protein>
    <recommendedName>
        <fullName evidence="9">Ceramidase</fullName>
    </recommendedName>
</protein>
<feature type="transmembrane region" description="Helical" evidence="6">
    <location>
        <begin position="157"/>
        <end position="176"/>
    </location>
</feature>
<feature type="transmembrane region" description="Helical" evidence="6">
    <location>
        <begin position="49"/>
        <end position="70"/>
    </location>
</feature>
<evidence type="ECO:0000256" key="4">
    <source>
        <dbReference type="ARBA" id="ARBA00022989"/>
    </source>
</evidence>
<evidence type="ECO:0000256" key="2">
    <source>
        <dbReference type="ARBA" id="ARBA00022692"/>
    </source>
</evidence>
<feature type="transmembrane region" description="Helical" evidence="6">
    <location>
        <begin position="103"/>
        <end position="123"/>
    </location>
</feature>
<evidence type="ECO:0000256" key="1">
    <source>
        <dbReference type="ARBA" id="ARBA00004141"/>
    </source>
</evidence>
<evidence type="ECO:0008006" key="9">
    <source>
        <dbReference type="Google" id="ProtNLM"/>
    </source>
</evidence>
<dbReference type="Pfam" id="PF05875">
    <property type="entry name" value="Ceramidase"/>
    <property type="match status" value="1"/>
</dbReference>
<evidence type="ECO:0000256" key="5">
    <source>
        <dbReference type="ARBA" id="ARBA00023136"/>
    </source>
</evidence>
<evidence type="ECO:0000256" key="3">
    <source>
        <dbReference type="ARBA" id="ARBA00022801"/>
    </source>
</evidence>
<dbReference type="RefSeq" id="WP_055672031.1">
    <property type="nucleotide sequence ID" value="NZ_CXWD01000008.1"/>
</dbReference>
<keyword evidence="5 6" id="KW-0472">Membrane</keyword>
<dbReference type="OrthoDB" id="277121at2"/>
<gene>
    <name evidence="7" type="ORF">LAX5112_02423</name>
</gene>
<feature type="transmembrane region" description="Helical" evidence="6">
    <location>
        <begin position="191"/>
        <end position="209"/>
    </location>
</feature>
<dbReference type="GO" id="GO:0006672">
    <property type="term" value="P:ceramide metabolic process"/>
    <property type="evidence" value="ECO:0007669"/>
    <property type="project" value="InterPro"/>
</dbReference>
<proteinExistence type="predicted"/>
<dbReference type="EMBL" id="CXWD01000008">
    <property type="protein sequence ID" value="CTQ70235.1"/>
    <property type="molecule type" value="Genomic_DNA"/>
</dbReference>
<dbReference type="GO" id="GO:0016811">
    <property type="term" value="F:hydrolase activity, acting on carbon-nitrogen (but not peptide) bonds, in linear amides"/>
    <property type="evidence" value="ECO:0007669"/>
    <property type="project" value="InterPro"/>
</dbReference>
<feature type="transmembrane region" description="Helical" evidence="6">
    <location>
        <begin position="76"/>
        <end position="96"/>
    </location>
</feature>
<evidence type="ECO:0000313" key="8">
    <source>
        <dbReference type="Proteomes" id="UP000053235"/>
    </source>
</evidence>
<evidence type="ECO:0000313" key="7">
    <source>
        <dbReference type="EMBL" id="CTQ70235.1"/>
    </source>
</evidence>
<comment type="subcellular location">
    <subcellularLocation>
        <location evidence="1">Membrane</location>
        <topology evidence="1">Multi-pass membrane protein</topology>
    </subcellularLocation>
</comment>
<dbReference type="InterPro" id="IPR008901">
    <property type="entry name" value="ACER"/>
</dbReference>
<keyword evidence="2 6" id="KW-0812">Transmembrane</keyword>
<dbReference type="STRING" id="388408.LAX5112_02423"/>